<accession>A0A399E8A2</accession>
<dbReference type="SUPFAM" id="SSF55729">
    <property type="entry name" value="Acyl-CoA N-acyltransferases (Nat)"/>
    <property type="match status" value="1"/>
</dbReference>
<name>A0A399E8A2_9DEIN</name>
<dbReference type="InterPro" id="IPR032875">
    <property type="entry name" value="Succ_CoA_lig_flav_dom"/>
</dbReference>
<dbReference type="AlphaFoldDB" id="A0A399E8A2"/>
<dbReference type="Pfam" id="PF13549">
    <property type="entry name" value="ATP-grasp_5"/>
    <property type="match status" value="1"/>
</dbReference>
<dbReference type="Gene3D" id="3.30.470.20">
    <property type="entry name" value="ATP-grasp fold, B domain"/>
    <property type="match status" value="1"/>
</dbReference>
<dbReference type="SUPFAM" id="SSF52210">
    <property type="entry name" value="Succinyl-CoA synthetase domains"/>
    <property type="match status" value="2"/>
</dbReference>
<dbReference type="CDD" id="cd04301">
    <property type="entry name" value="NAT_SF"/>
    <property type="match status" value="1"/>
</dbReference>
<dbReference type="SUPFAM" id="SSF51735">
    <property type="entry name" value="NAD(P)-binding Rossmann-fold domains"/>
    <property type="match status" value="1"/>
</dbReference>
<dbReference type="Pfam" id="PF00583">
    <property type="entry name" value="Acetyltransf_1"/>
    <property type="match status" value="1"/>
</dbReference>
<gene>
    <name evidence="2" type="ORF">Mcate_00170</name>
</gene>
<protein>
    <submittedName>
        <fullName evidence="2">Acetyltransferase Pat</fullName>
        <ecNumber evidence="2">2.3.1.-</ecNumber>
    </submittedName>
</protein>
<dbReference type="InterPro" id="IPR016102">
    <property type="entry name" value="Succinyl-CoA_synth-like"/>
</dbReference>
<dbReference type="PANTHER" id="PTHR42793">
    <property type="entry name" value="COA BINDING DOMAIN CONTAINING PROTEIN"/>
    <property type="match status" value="1"/>
</dbReference>
<organism evidence="2 3">
    <name type="scientific">Meiothermus taiwanensis</name>
    <dbReference type="NCBI Taxonomy" id="172827"/>
    <lineage>
        <taxon>Bacteria</taxon>
        <taxon>Thermotogati</taxon>
        <taxon>Deinococcota</taxon>
        <taxon>Deinococci</taxon>
        <taxon>Thermales</taxon>
        <taxon>Thermaceae</taxon>
        <taxon>Meiothermus</taxon>
    </lineage>
</organism>
<keyword evidence="2" id="KW-0808">Transferase</keyword>
<dbReference type="Pfam" id="PF13380">
    <property type="entry name" value="CoA_binding_2"/>
    <property type="match status" value="1"/>
</dbReference>
<sequence>MPQRYIPPPTPQYALESGPILLKDGRTATLRPAQPEDRALFVEFLQRLSPQARTFRFFSEVDPETAADLLLRKPPDEDKVTLVVLTGDPERIIATGEYVQEGPGSTSAEVAFLVDDWYQGRGLGSLLLERLALIGVQRGIRRFHAFTLAENKQMLDVFKASGFRVESHAESGEVEVSFDIEPNPEMVARFELRERVATVASLLPVLRPRGVAVVGASRDPSSVGYQILEHLVLNRFQGPVYPVNPAATPAAGEVPVVGSMLAYTSVKAVPGPIDLAIITTPRDKVLEAAEACGQRGVRALMVVTTDMEELQIKALVKTCRHYGMRLLGPGSLALMSTSPEVQLCAGLAPRLPLRGRIAMSSQSGAVGLAVLEYAREMGMGFSNFVSLGAKVDISSNDLIQYWEEDPETGLILLYVESFGNPRRFARLARRVGRKKPILAVRPGRDPVVEALFKQTGVVRAENLEEMFDIAAILAHQPLPEGPRVALLTNASGPADLAKDALEAEGLQAEIRDLGSRASAEEYLAAARELLSGGYHAFIALFVPLGYATLEEVAEALQTAFREARAQGIQIPVLTCFMTAGRPRVRLGSELVPSYRFPESAGRALAAAYAYAQWRTTPPGEIPDHGVQEDAARALIGKVRGQLSPKQTQELLGYFGITLQAASGPGIHMVMRIRHDALFGPVLSLSLTGLPLGEQLLGLRITPLTDREALEMLQPLAGKAHLESLQDLLLRVSRLVEELPEVEGLELALHSQPEATAVTQAQIRLRNHPSKR</sequence>
<dbReference type="GO" id="GO:0016747">
    <property type="term" value="F:acyltransferase activity, transferring groups other than amino-acyl groups"/>
    <property type="evidence" value="ECO:0007669"/>
    <property type="project" value="InterPro"/>
</dbReference>
<dbReference type="InterPro" id="IPR000182">
    <property type="entry name" value="GNAT_dom"/>
</dbReference>
<dbReference type="Gene3D" id="3.40.50.261">
    <property type="entry name" value="Succinyl-CoA synthetase domains"/>
    <property type="match status" value="2"/>
</dbReference>
<dbReference type="EMBL" id="QWKX01000003">
    <property type="protein sequence ID" value="RIH79733.1"/>
    <property type="molecule type" value="Genomic_DNA"/>
</dbReference>
<dbReference type="PANTHER" id="PTHR42793:SF1">
    <property type="entry name" value="PEPTIDYL-LYSINE N-ACETYLTRANSFERASE PATZ"/>
    <property type="match status" value="1"/>
</dbReference>
<dbReference type="RefSeq" id="WP_027887426.1">
    <property type="nucleotide sequence ID" value="NZ_JBHSXZ010000003.1"/>
</dbReference>
<dbReference type="InterPro" id="IPR016181">
    <property type="entry name" value="Acyl_CoA_acyltransferase"/>
</dbReference>
<dbReference type="InterPro" id="IPR003781">
    <property type="entry name" value="CoA-bd"/>
</dbReference>
<keyword evidence="2" id="KW-0012">Acyltransferase</keyword>
<proteinExistence type="predicted"/>
<dbReference type="SMART" id="SM00881">
    <property type="entry name" value="CoA_binding"/>
    <property type="match status" value="1"/>
</dbReference>
<dbReference type="Gene3D" id="3.40.50.720">
    <property type="entry name" value="NAD(P)-binding Rossmann-like Domain"/>
    <property type="match status" value="1"/>
</dbReference>
<evidence type="ECO:0000259" key="1">
    <source>
        <dbReference type="PROSITE" id="PS51186"/>
    </source>
</evidence>
<feature type="domain" description="N-acetyltransferase" evidence="1">
    <location>
        <begin position="28"/>
        <end position="181"/>
    </location>
</feature>
<evidence type="ECO:0000313" key="3">
    <source>
        <dbReference type="Proteomes" id="UP000266089"/>
    </source>
</evidence>
<comment type="caution">
    <text evidence="2">The sequence shown here is derived from an EMBL/GenBank/DDBJ whole genome shotgun (WGS) entry which is preliminary data.</text>
</comment>
<dbReference type="EC" id="2.3.1.-" evidence="2"/>
<dbReference type="Pfam" id="PF13607">
    <property type="entry name" value="Succ_CoA_lig"/>
    <property type="match status" value="1"/>
</dbReference>
<dbReference type="InterPro" id="IPR036291">
    <property type="entry name" value="NAD(P)-bd_dom_sf"/>
</dbReference>
<dbReference type="Gene3D" id="3.40.630.30">
    <property type="match status" value="1"/>
</dbReference>
<dbReference type="Proteomes" id="UP000266089">
    <property type="component" value="Unassembled WGS sequence"/>
</dbReference>
<dbReference type="PROSITE" id="PS51186">
    <property type="entry name" value="GNAT"/>
    <property type="match status" value="1"/>
</dbReference>
<reference evidence="2 3" key="1">
    <citation type="submission" date="2018-08" db="EMBL/GenBank/DDBJ databases">
        <title>Meiothermus cateniformans JCM 15151 genome sequencing project.</title>
        <authorList>
            <person name="Da Costa M.S."/>
            <person name="Albuquerque L."/>
            <person name="Raposo P."/>
            <person name="Froufe H.J.C."/>
            <person name="Barroso C.S."/>
            <person name="Egas C."/>
        </authorList>
    </citation>
    <scope>NUCLEOTIDE SEQUENCE [LARGE SCALE GENOMIC DNA]</scope>
    <source>
        <strain evidence="2 3">JCM 15151</strain>
    </source>
</reference>
<evidence type="ECO:0000313" key="2">
    <source>
        <dbReference type="EMBL" id="RIH79733.1"/>
    </source>
</evidence>
<dbReference type="OrthoDB" id="9807426at2"/>